<dbReference type="PROSITE" id="PS50111">
    <property type="entry name" value="CHEMOTAXIS_TRANSDUC_2"/>
    <property type="match status" value="1"/>
</dbReference>
<proteinExistence type="inferred from homology"/>
<dbReference type="SMART" id="SM00283">
    <property type="entry name" value="MA"/>
    <property type="match status" value="1"/>
</dbReference>
<gene>
    <name evidence="5" type="ORF">LRP49_08195</name>
</gene>
<sequence length="212" mass="22318">MQEITATVQQNEDTSAGAVKLAAEATQKAERGGKVVIEAVAAMADIENSSRQISDIIGVINEIAFQTNLLALNAAVEAARAGEQGRGFAVVAGEVRNLAQRSAKASVEIKKLINASVSKVKDGTHLVRESGDNLVEIVEAIKNVSDMINSMSIATKEQSQGIGEIGRAITEMDNMTQQNAGLAEETTAASENMLGEAEALLELVTFFKTKSA</sequence>
<evidence type="ECO:0000256" key="3">
    <source>
        <dbReference type="PROSITE-ProRule" id="PRU00284"/>
    </source>
</evidence>
<evidence type="ECO:0000313" key="6">
    <source>
        <dbReference type="Proteomes" id="UP001149821"/>
    </source>
</evidence>
<dbReference type="SUPFAM" id="SSF58104">
    <property type="entry name" value="Methyl-accepting chemotaxis protein (MCP) signaling domain"/>
    <property type="match status" value="1"/>
</dbReference>
<dbReference type="PANTHER" id="PTHR43531">
    <property type="entry name" value="PROTEIN ICFG"/>
    <property type="match status" value="1"/>
</dbReference>
<comment type="caution">
    <text evidence="5">The sequence shown here is derived from an EMBL/GenBank/DDBJ whole genome shotgun (WGS) entry which is preliminary data.</text>
</comment>
<dbReference type="EMBL" id="JAJUBB010000004">
    <property type="protein sequence ID" value="MDD1781185.1"/>
    <property type="molecule type" value="Genomic_DNA"/>
</dbReference>
<dbReference type="InterPro" id="IPR051310">
    <property type="entry name" value="MCP_chemotaxis"/>
</dbReference>
<dbReference type="Proteomes" id="UP001149821">
    <property type="component" value="Unassembled WGS sequence"/>
</dbReference>
<evidence type="ECO:0000256" key="2">
    <source>
        <dbReference type="ARBA" id="ARBA00029447"/>
    </source>
</evidence>
<accession>A0ABT5QL12</accession>
<evidence type="ECO:0000259" key="4">
    <source>
        <dbReference type="PROSITE" id="PS50111"/>
    </source>
</evidence>
<name>A0ABT5QL12_9GAMM</name>
<keyword evidence="1" id="KW-0488">Methylation</keyword>
<comment type="similarity">
    <text evidence="2">Belongs to the methyl-accepting chemotaxis (MCP) protein family.</text>
</comment>
<reference evidence="5" key="1">
    <citation type="submission" date="2021-12" db="EMBL/GenBank/DDBJ databases">
        <title>Enterovibrio ZSDZ35 sp. nov. and Enterovibrio ZSDZ42 sp. nov., isolated from coastal seawater in Qingdao.</title>
        <authorList>
            <person name="Zhang P."/>
        </authorList>
    </citation>
    <scope>NUCLEOTIDE SEQUENCE</scope>
    <source>
        <strain evidence="5">ZSDZ35</strain>
    </source>
</reference>
<keyword evidence="6" id="KW-1185">Reference proteome</keyword>
<evidence type="ECO:0000256" key="1">
    <source>
        <dbReference type="ARBA" id="ARBA00022481"/>
    </source>
</evidence>
<keyword evidence="3" id="KW-0807">Transducer</keyword>
<dbReference type="Pfam" id="PF00015">
    <property type="entry name" value="MCPsignal"/>
    <property type="match status" value="1"/>
</dbReference>
<protein>
    <submittedName>
        <fullName evidence="5">Methyl-accepting chemotaxis protein</fullName>
    </submittedName>
</protein>
<feature type="domain" description="Methyl-accepting transducer" evidence="4">
    <location>
        <begin position="1"/>
        <end position="194"/>
    </location>
</feature>
<dbReference type="Gene3D" id="1.10.287.950">
    <property type="entry name" value="Methyl-accepting chemotaxis protein"/>
    <property type="match status" value="1"/>
</dbReference>
<dbReference type="PANTHER" id="PTHR43531:SF14">
    <property type="entry name" value="METHYL-ACCEPTING CHEMOTAXIS PROTEIN I-RELATED"/>
    <property type="match status" value="1"/>
</dbReference>
<dbReference type="InterPro" id="IPR004089">
    <property type="entry name" value="MCPsignal_dom"/>
</dbReference>
<organism evidence="5 6">
    <name type="scientific">Enterovibrio qingdaonensis</name>
    <dbReference type="NCBI Taxonomy" id="2899818"/>
    <lineage>
        <taxon>Bacteria</taxon>
        <taxon>Pseudomonadati</taxon>
        <taxon>Pseudomonadota</taxon>
        <taxon>Gammaproteobacteria</taxon>
        <taxon>Vibrionales</taxon>
        <taxon>Vibrionaceae</taxon>
        <taxon>Enterovibrio</taxon>
    </lineage>
</organism>
<evidence type="ECO:0000313" key="5">
    <source>
        <dbReference type="EMBL" id="MDD1781185.1"/>
    </source>
</evidence>